<dbReference type="Proteomes" id="UP000824013">
    <property type="component" value="Unassembled WGS sequence"/>
</dbReference>
<proteinExistence type="predicted"/>
<organism evidence="2 3">
    <name type="scientific">Candidatus Companilactobacillus pullicola</name>
    <dbReference type="NCBI Taxonomy" id="2838523"/>
    <lineage>
        <taxon>Bacteria</taxon>
        <taxon>Bacillati</taxon>
        <taxon>Bacillota</taxon>
        <taxon>Bacilli</taxon>
        <taxon>Lactobacillales</taxon>
        <taxon>Lactobacillaceae</taxon>
        <taxon>Companilactobacillus</taxon>
    </lineage>
</organism>
<feature type="transmembrane region" description="Helical" evidence="1">
    <location>
        <begin position="28"/>
        <end position="45"/>
    </location>
</feature>
<dbReference type="AlphaFoldDB" id="A0A9D2CLN0"/>
<evidence type="ECO:0000256" key="1">
    <source>
        <dbReference type="SAM" id="Phobius"/>
    </source>
</evidence>
<evidence type="ECO:0000313" key="2">
    <source>
        <dbReference type="EMBL" id="HIY92069.1"/>
    </source>
</evidence>
<sequence>MFSKKLMNIAIMIVIIFLFLDKKWEPESVFLIIVGTIAAVALAILEVHKLW</sequence>
<accession>A0A9D2CLN0</accession>
<name>A0A9D2CLN0_9LACO</name>
<protein>
    <submittedName>
        <fullName evidence="2">Uncharacterized protein</fullName>
    </submittedName>
</protein>
<reference evidence="2" key="1">
    <citation type="journal article" date="2021" name="PeerJ">
        <title>Extensive microbial diversity within the chicken gut microbiome revealed by metagenomics and culture.</title>
        <authorList>
            <person name="Gilroy R."/>
            <person name="Ravi A."/>
            <person name="Getino M."/>
            <person name="Pursley I."/>
            <person name="Horton D.L."/>
            <person name="Alikhan N.F."/>
            <person name="Baker D."/>
            <person name="Gharbi K."/>
            <person name="Hall N."/>
            <person name="Watson M."/>
            <person name="Adriaenssens E.M."/>
            <person name="Foster-Nyarko E."/>
            <person name="Jarju S."/>
            <person name="Secka A."/>
            <person name="Antonio M."/>
            <person name="Oren A."/>
            <person name="Chaudhuri R.R."/>
            <person name="La Ragione R."/>
            <person name="Hildebrand F."/>
            <person name="Pallen M.J."/>
        </authorList>
    </citation>
    <scope>NUCLEOTIDE SEQUENCE</scope>
    <source>
        <strain evidence="2">3204</strain>
    </source>
</reference>
<evidence type="ECO:0000313" key="3">
    <source>
        <dbReference type="Proteomes" id="UP000824013"/>
    </source>
</evidence>
<feature type="transmembrane region" description="Helical" evidence="1">
    <location>
        <begin position="6"/>
        <end position="21"/>
    </location>
</feature>
<dbReference type="EMBL" id="DXCM01000025">
    <property type="protein sequence ID" value="HIY92069.1"/>
    <property type="molecule type" value="Genomic_DNA"/>
</dbReference>
<comment type="caution">
    <text evidence="2">The sequence shown here is derived from an EMBL/GenBank/DDBJ whole genome shotgun (WGS) entry which is preliminary data.</text>
</comment>
<keyword evidence="1" id="KW-0812">Transmembrane</keyword>
<gene>
    <name evidence="2" type="ORF">H9820_03875</name>
</gene>
<keyword evidence="1" id="KW-0472">Membrane</keyword>
<reference evidence="2" key="2">
    <citation type="submission" date="2021-04" db="EMBL/GenBank/DDBJ databases">
        <authorList>
            <person name="Gilroy R."/>
        </authorList>
    </citation>
    <scope>NUCLEOTIDE SEQUENCE</scope>
    <source>
        <strain evidence="2">3204</strain>
    </source>
</reference>
<keyword evidence="1" id="KW-1133">Transmembrane helix</keyword>